<evidence type="ECO:0000313" key="2">
    <source>
        <dbReference type="Proteomes" id="UP000176998"/>
    </source>
</evidence>
<dbReference type="RefSeq" id="XP_022473188.1">
    <property type="nucleotide sequence ID" value="XM_022620350.1"/>
</dbReference>
<name>A0A1G4B3Q6_9PEZI</name>
<dbReference type="InterPro" id="IPR016059">
    <property type="entry name" value="DNA_ligase_ATP-dep_CS"/>
</dbReference>
<keyword evidence="2" id="KW-1185">Reference proteome</keyword>
<dbReference type="STRING" id="1209926.A0A1G4B3Q6"/>
<dbReference type="GeneID" id="34561860"/>
<proteinExistence type="predicted"/>
<protein>
    <submittedName>
        <fullName evidence="1">Uncharacterized protein</fullName>
    </submittedName>
</protein>
<reference evidence="1 2" key="1">
    <citation type="submission" date="2016-09" db="EMBL/GenBank/DDBJ databases">
        <authorList>
            <person name="Capua I."/>
            <person name="De Benedictis P."/>
            <person name="Joannis T."/>
            <person name="Lombin L.H."/>
            <person name="Cattoli G."/>
        </authorList>
    </citation>
    <scope>NUCLEOTIDE SEQUENCE [LARGE SCALE GENOMIC DNA]</scope>
    <source>
        <strain evidence="1 2">IMI 309357</strain>
    </source>
</reference>
<dbReference type="EMBL" id="MJBS01000075">
    <property type="protein sequence ID" value="OHE96027.1"/>
    <property type="molecule type" value="Genomic_DNA"/>
</dbReference>
<dbReference type="AlphaFoldDB" id="A0A1G4B3Q6"/>
<evidence type="ECO:0000313" key="1">
    <source>
        <dbReference type="EMBL" id="OHE96027.1"/>
    </source>
</evidence>
<dbReference type="GO" id="GO:0003909">
    <property type="term" value="F:DNA ligase activity"/>
    <property type="evidence" value="ECO:0007669"/>
    <property type="project" value="InterPro"/>
</dbReference>
<dbReference type="Proteomes" id="UP000176998">
    <property type="component" value="Unassembled WGS sequence"/>
</dbReference>
<dbReference type="OrthoDB" id="3561681at2759"/>
<feature type="non-terminal residue" evidence="1">
    <location>
        <position position="1"/>
    </location>
</feature>
<dbReference type="PROSITE" id="PS00697">
    <property type="entry name" value="DNA_LIGASE_A1"/>
    <property type="match status" value="1"/>
</dbReference>
<organism evidence="1 2">
    <name type="scientific">Colletotrichum orchidophilum</name>
    <dbReference type="NCBI Taxonomy" id="1209926"/>
    <lineage>
        <taxon>Eukaryota</taxon>
        <taxon>Fungi</taxon>
        <taxon>Dikarya</taxon>
        <taxon>Ascomycota</taxon>
        <taxon>Pezizomycotina</taxon>
        <taxon>Sordariomycetes</taxon>
        <taxon>Hypocreomycetidae</taxon>
        <taxon>Glomerellales</taxon>
        <taxon>Glomerellaceae</taxon>
        <taxon>Colletotrichum</taxon>
    </lineage>
</organism>
<comment type="caution">
    <text evidence="1">The sequence shown here is derived from an EMBL/GenBank/DDBJ whole genome shotgun (WGS) entry which is preliminary data.</text>
</comment>
<accession>A0A1G4B3Q6</accession>
<gene>
    <name evidence="1" type="ORF">CORC01_08720</name>
</gene>
<sequence>SAKSRSSFSRRGQRSPSAIRPTHIRYLPFAQDTFRLISNELMIHSGISRVISRQDVATFCAGEVTMGKLKELAIVYHCRTSSAWDGDLALSVTHNAKRGSTNAIIFGTDPENEDEIVGRLSFSSKASQHPFLLPGIFAEIERERQLKRLVGNIQVELEKVILDVSSQGESQSNQDSTQHTIDLWLDTTELRNGLVNWKKQLEEMLLHIEEMAGKYSSSRVLHQPAASSSADANTDVMQQQAKVNDKIRNRLRSIIHEYDEMIRDCTMRLDGMSMANQLSHAKTNMQIAIETKLDGKRIQNISIFSKVFLPSMFVARSDTRWILPSVHTASLSSQCAPEISEVVVDGLTRTTCALVGRNYYYFDYAFHGMFSCRTKGRTLEDMVEIFGVSVYSSKAMIEGHY</sequence>